<evidence type="ECO:0000256" key="7">
    <source>
        <dbReference type="ARBA" id="ARBA00023136"/>
    </source>
</evidence>
<evidence type="ECO:0000313" key="10">
    <source>
        <dbReference type="Proteomes" id="UP000593571"/>
    </source>
</evidence>
<keyword evidence="7" id="KW-0472">Membrane</keyword>
<evidence type="ECO:0000256" key="4">
    <source>
        <dbReference type="ARBA" id="ARBA00022692"/>
    </source>
</evidence>
<dbReference type="InterPro" id="IPR003378">
    <property type="entry name" value="Fringe-like_glycosylTrfase"/>
</dbReference>
<keyword evidence="2" id="KW-0328">Glycosyltransferase</keyword>
<name>A0A7J8DVN5_ROUAE</name>
<feature type="domain" description="Fringe-like glycosyltransferase" evidence="8">
    <location>
        <begin position="1"/>
        <end position="56"/>
    </location>
</feature>
<keyword evidence="4" id="KW-0812">Transmembrane</keyword>
<reference evidence="9 10" key="1">
    <citation type="journal article" date="2020" name="Nature">
        <title>Six reference-quality genomes reveal evolution of bat adaptations.</title>
        <authorList>
            <person name="Jebb D."/>
            <person name="Huang Z."/>
            <person name="Pippel M."/>
            <person name="Hughes G.M."/>
            <person name="Lavrichenko K."/>
            <person name="Devanna P."/>
            <person name="Winkler S."/>
            <person name="Jermiin L.S."/>
            <person name="Skirmuntt E.C."/>
            <person name="Katzourakis A."/>
            <person name="Burkitt-Gray L."/>
            <person name="Ray D.A."/>
            <person name="Sullivan K.A.M."/>
            <person name="Roscito J.G."/>
            <person name="Kirilenko B.M."/>
            <person name="Davalos L.M."/>
            <person name="Corthals A.P."/>
            <person name="Power M.L."/>
            <person name="Jones G."/>
            <person name="Ransome R.D."/>
            <person name="Dechmann D.K.N."/>
            <person name="Locatelli A.G."/>
            <person name="Puechmaille S.J."/>
            <person name="Fedrigo O."/>
            <person name="Jarvis E.D."/>
            <person name="Hiller M."/>
            <person name="Vernes S.C."/>
            <person name="Myers E.W."/>
            <person name="Teeling E.C."/>
        </authorList>
    </citation>
    <scope>NUCLEOTIDE SEQUENCE [LARGE SCALE GENOMIC DNA]</scope>
    <source>
        <strain evidence="9">MRouAeg1</strain>
        <tissue evidence="9">Muscle</tissue>
    </source>
</reference>
<evidence type="ECO:0000313" key="9">
    <source>
        <dbReference type="EMBL" id="KAF6427203.1"/>
    </source>
</evidence>
<keyword evidence="3 9" id="KW-0808">Transferase</keyword>
<keyword evidence="5" id="KW-0735">Signal-anchor</keyword>
<evidence type="ECO:0000256" key="5">
    <source>
        <dbReference type="ARBA" id="ARBA00022968"/>
    </source>
</evidence>
<evidence type="ECO:0000256" key="1">
    <source>
        <dbReference type="ARBA" id="ARBA00004606"/>
    </source>
</evidence>
<comment type="caution">
    <text evidence="9">The sequence shown here is derived from an EMBL/GenBank/DDBJ whole genome shotgun (WGS) entry which is preliminary data.</text>
</comment>
<dbReference type="GO" id="GO:0016020">
    <property type="term" value="C:membrane"/>
    <property type="evidence" value="ECO:0007669"/>
    <property type="project" value="UniProtKB-SubCell"/>
</dbReference>
<comment type="subcellular location">
    <subcellularLocation>
        <location evidence="1">Membrane</location>
        <topology evidence="1">Single-pass type II membrane protein</topology>
    </subcellularLocation>
</comment>
<dbReference type="Pfam" id="PF02434">
    <property type="entry name" value="Fringe"/>
    <property type="match status" value="1"/>
</dbReference>
<accession>A0A7J8DVN5</accession>
<organism evidence="9 10">
    <name type="scientific">Rousettus aegyptiacus</name>
    <name type="common">Egyptian fruit bat</name>
    <name type="synonym">Pteropus aegyptiacus</name>
    <dbReference type="NCBI Taxonomy" id="9407"/>
    <lineage>
        <taxon>Eukaryota</taxon>
        <taxon>Metazoa</taxon>
        <taxon>Chordata</taxon>
        <taxon>Craniata</taxon>
        <taxon>Vertebrata</taxon>
        <taxon>Euteleostomi</taxon>
        <taxon>Mammalia</taxon>
        <taxon>Eutheria</taxon>
        <taxon>Laurasiatheria</taxon>
        <taxon>Chiroptera</taxon>
        <taxon>Yinpterochiroptera</taxon>
        <taxon>Pteropodoidea</taxon>
        <taxon>Pteropodidae</taxon>
        <taxon>Rousettinae</taxon>
        <taxon>Rousettus</taxon>
    </lineage>
</organism>
<proteinExistence type="predicted"/>
<dbReference type="EMBL" id="JACASE010000011">
    <property type="protein sequence ID" value="KAF6427203.1"/>
    <property type="molecule type" value="Genomic_DNA"/>
</dbReference>
<sequence length="76" mass="8252">MVFSREAVRRLLGGQCRCHSNDAPDDMVLGMCSSGLGVPVTHSPLFHQCLLHVEDAVFMLLVTSSGSYRSAAETWA</sequence>
<dbReference type="Proteomes" id="UP000593571">
    <property type="component" value="Unassembled WGS sequence"/>
</dbReference>
<evidence type="ECO:0000256" key="2">
    <source>
        <dbReference type="ARBA" id="ARBA00022676"/>
    </source>
</evidence>
<dbReference type="AlphaFoldDB" id="A0A7J8DVN5"/>
<dbReference type="Gene3D" id="3.90.550.50">
    <property type="match status" value="1"/>
</dbReference>
<keyword evidence="6" id="KW-1133">Transmembrane helix</keyword>
<evidence type="ECO:0000256" key="6">
    <source>
        <dbReference type="ARBA" id="ARBA00022989"/>
    </source>
</evidence>
<evidence type="ECO:0000256" key="3">
    <source>
        <dbReference type="ARBA" id="ARBA00022679"/>
    </source>
</evidence>
<evidence type="ECO:0000259" key="8">
    <source>
        <dbReference type="Pfam" id="PF02434"/>
    </source>
</evidence>
<protein>
    <submittedName>
        <fullName evidence="9">Beta 3-glucosyltransferase</fullName>
    </submittedName>
</protein>
<dbReference type="GO" id="GO:0016757">
    <property type="term" value="F:glycosyltransferase activity"/>
    <property type="evidence" value="ECO:0007669"/>
    <property type="project" value="UniProtKB-KW"/>
</dbReference>
<keyword evidence="10" id="KW-1185">Reference proteome</keyword>
<gene>
    <name evidence="9" type="ORF">HJG63_001307</name>
</gene>